<dbReference type="Proteomes" id="UP000708208">
    <property type="component" value="Unassembled WGS sequence"/>
</dbReference>
<dbReference type="AlphaFoldDB" id="A0A8J2J5U3"/>
<feature type="non-terminal residue" evidence="1">
    <location>
        <position position="1"/>
    </location>
</feature>
<protein>
    <submittedName>
        <fullName evidence="1">Uncharacterized protein</fullName>
    </submittedName>
</protein>
<organism evidence="1 2">
    <name type="scientific">Allacma fusca</name>
    <dbReference type="NCBI Taxonomy" id="39272"/>
    <lineage>
        <taxon>Eukaryota</taxon>
        <taxon>Metazoa</taxon>
        <taxon>Ecdysozoa</taxon>
        <taxon>Arthropoda</taxon>
        <taxon>Hexapoda</taxon>
        <taxon>Collembola</taxon>
        <taxon>Symphypleona</taxon>
        <taxon>Sminthuridae</taxon>
        <taxon>Allacma</taxon>
    </lineage>
</organism>
<keyword evidence="2" id="KW-1185">Reference proteome</keyword>
<proteinExistence type="predicted"/>
<gene>
    <name evidence="1" type="ORF">AFUS01_LOCUS4570</name>
</gene>
<dbReference type="EMBL" id="CAJVCH010028527">
    <property type="protein sequence ID" value="CAG7704283.1"/>
    <property type="molecule type" value="Genomic_DNA"/>
</dbReference>
<name>A0A8J2J5U3_9HEXA</name>
<evidence type="ECO:0000313" key="1">
    <source>
        <dbReference type="EMBL" id="CAG7704283.1"/>
    </source>
</evidence>
<comment type="caution">
    <text evidence="1">The sequence shown here is derived from an EMBL/GenBank/DDBJ whole genome shotgun (WGS) entry which is preliminary data.</text>
</comment>
<reference evidence="1" key="1">
    <citation type="submission" date="2021-06" db="EMBL/GenBank/DDBJ databases">
        <authorList>
            <person name="Hodson N. C."/>
            <person name="Mongue J. A."/>
            <person name="Jaron S. K."/>
        </authorList>
    </citation>
    <scope>NUCLEOTIDE SEQUENCE</scope>
</reference>
<evidence type="ECO:0000313" key="2">
    <source>
        <dbReference type="Proteomes" id="UP000708208"/>
    </source>
</evidence>
<accession>A0A8J2J5U3</accession>
<sequence>MTPAMSALSNYLIESSNPSEQSVESYHRSLSDLHVSGGWSDSSFI</sequence>